<keyword evidence="3" id="KW-1185">Reference proteome</keyword>
<feature type="compositionally biased region" description="Polar residues" evidence="1">
    <location>
        <begin position="30"/>
        <end position="46"/>
    </location>
</feature>
<feature type="compositionally biased region" description="Polar residues" evidence="1">
    <location>
        <begin position="70"/>
        <end position="91"/>
    </location>
</feature>
<feature type="region of interest" description="Disordered" evidence="1">
    <location>
        <begin position="1"/>
        <end position="46"/>
    </location>
</feature>
<protein>
    <submittedName>
        <fullName evidence="2">Uncharacterized protein</fullName>
    </submittedName>
</protein>
<organism evidence="2 3">
    <name type="scientific">Endocarpon pusillum</name>
    <dbReference type="NCBI Taxonomy" id="364733"/>
    <lineage>
        <taxon>Eukaryota</taxon>
        <taxon>Fungi</taxon>
        <taxon>Dikarya</taxon>
        <taxon>Ascomycota</taxon>
        <taxon>Pezizomycotina</taxon>
        <taxon>Eurotiomycetes</taxon>
        <taxon>Chaetothyriomycetidae</taxon>
        <taxon>Verrucariales</taxon>
        <taxon>Verrucariaceae</taxon>
        <taxon>Endocarpon</taxon>
    </lineage>
</organism>
<proteinExistence type="predicted"/>
<comment type="caution">
    <text evidence="2">The sequence shown here is derived from an EMBL/GenBank/DDBJ whole genome shotgun (WGS) entry which is preliminary data.</text>
</comment>
<dbReference type="Proteomes" id="UP000606974">
    <property type="component" value="Unassembled WGS sequence"/>
</dbReference>
<gene>
    <name evidence="2" type="ORF">GJ744_005003</name>
</gene>
<evidence type="ECO:0000313" key="3">
    <source>
        <dbReference type="Proteomes" id="UP000606974"/>
    </source>
</evidence>
<reference evidence="2" key="1">
    <citation type="submission" date="2020-02" db="EMBL/GenBank/DDBJ databases">
        <authorList>
            <person name="Palmer J.M."/>
        </authorList>
    </citation>
    <scope>NUCLEOTIDE SEQUENCE</scope>
    <source>
        <strain evidence="2">EPUS1.4</strain>
        <tissue evidence="2">Thallus</tissue>
    </source>
</reference>
<feature type="region of interest" description="Disordered" evidence="1">
    <location>
        <begin position="65"/>
        <end position="107"/>
    </location>
</feature>
<evidence type="ECO:0000313" key="2">
    <source>
        <dbReference type="EMBL" id="KAF7502848.1"/>
    </source>
</evidence>
<dbReference type="EMBL" id="JAACFV010000214">
    <property type="protein sequence ID" value="KAF7502848.1"/>
    <property type="molecule type" value="Genomic_DNA"/>
</dbReference>
<name>A0A8H7A5A3_9EURO</name>
<accession>A0A8H7A5A3</accession>
<sequence length="144" mass="15646">MTSRKRSSSKNSSPVDRHHRQSLAIPKGALSSSLRDTLSPSTSAANLQISRKRSATLDIDAGLAKRARSSNRVSSGSITEPETTGSKQAAISNGEYDWAPDSDGKSEDDLDCAKMLAELRLSRKEASFYTRLLPWLSELYATSV</sequence>
<evidence type="ECO:0000256" key="1">
    <source>
        <dbReference type="SAM" id="MobiDB-lite"/>
    </source>
</evidence>
<dbReference type="AlphaFoldDB" id="A0A8H7A5A3"/>